<dbReference type="RefSeq" id="WP_132405353.1">
    <property type="nucleotide sequence ID" value="NZ_SMKA01000032.1"/>
</dbReference>
<dbReference type="InterPro" id="IPR032710">
    <property type="entry name" value="NTF2-like_dom_sf"/>
</dbReference>
<sequence length="170" mass="18737">MDTTEAIGIAARCIKIMADGEPADFEELVHPEAVNHEDSTEPPECRKPGPAGYYATALWLRTAFADLAYDIHYVVTEGDLVAINSTMSGRHVAPFAVYDESGAVDSVFPPTGKTFAVSQSHWLRIKDGKVVDHWANRDDIGQAKQLGWIPPTPLYLIKMARAKARLKRAM</sequence>
<dbReference type="InterPro" id="IPR009959">
    <property type="entry name" value="Cyclase_SnoaL-like"/>
</dbReference>
<dbReference type="EMBL" id="SMKA01000032">
    <property type="protein sequence ID" value="TDC31534.1"/>
    <property type="molecule type" value="Genomic_DNA"/>
</dbReference>
<dbReference type="SUPFAM" id="SSF54427">
    <property type="entry name" value="NTF2-like"/>
    <property type="match status" value="1"/>
</dbReference>
<dbReference type="Proteomes" id="UP000295075">
    <property type="component" value="Unassembled WGS sequence"/>
</dbReference>
<reference evidence="1 2" key="1">
    <citation type="submission" date="2019-03" db="EMBL/GenBank/DDBJ databases">
        <title>Draft genome sequences of novel Actinobacteria.</title>
        <authorList>
            <person name="Sahin N."/>
            <person name="Ay H."/>
            <person name="Saygin H."/>
        </authorList>
    </citation>
    <scope>NUCLEOTIDE SEQUENCE [LARGE SCALE GENOMIC DNA]</scope>
    <source>
        <strain evidence="1 2">JCM 30547</strain>
    </source>
</reference>
<proteinExistence type="predicted"/>
<evidence type="ECO:0000313" key="1">
    <source>
        <dbReference type="EMBL" id="TDC31534.1"/>
    </source>
</evidence>
<dbReference type="GO" id="GO:0030638">
    <property type="term" value="P:polyketide metabolic process"/>
    <property type="evidence" value="ECO:0007669"/>
    <property type="project" value="InterPro"/>
</dbReference>
<comment type="caution">
    <text evidence="1">The sequence shown here is derived from an EMBL/GenBank/DDBJ whole genome shotgun (WGS) entry which is preliminary data.</text>
</comment>
<accession>A0A4R4Q8H4</accession>
<dbReference type="AlphaFoldDB" id="A0A4R4Q8H4"/>
<keyword evidence="2" id="KW-1185">Reference proteome</keyword>
<protein>
    <recommendedName>
        <fullName evidence="3">Ester cyclase</fullName>
    </recommendedName>
</protein>
<evidence type="ECO:0008006" key="3">
    <source>
        <dbReference type="Google" id="ProtNLM"/>
    </source>
</evidence>
<evidence type="ECO:0000313" key="2">
    <source>
        <dbReference type="Proteomes" id="UP000295075"/>
    </source>
</evidence>
<organism evidence="1 2">
    <name type="scientific">Kribbella albertanoniae</name>
    <dbReference type="NCBI Taxonomy" id="1266829"/>
    <lineage>
        <taxon>Bacteria</taxon>
        <taxon>Bacillati</taxon>
        <taxon>Actinomycetota</taxon>
        <taxon>Actinomycetes</taxon>
        <taxon>Propionibacteriales</taxon>
        <taxon>Kribbellaceae</taxon>
        <taxon>Kribbella</taxon>
    </lineage>
</organism>
<name>A0A4R4Q8H4_9ACTN</name>
<gene>
    <name evidence="1" type="ORF">E1261_10685</name>
</gene>
<dbReference type="Gene3D" id="3.10.450.50">
    <property type="match status" value="1"/>
</dbReference>
<dbReference type="Pfam" id="PF07366">
    <property type="entry name" value="SnoaL"/>
    <property type="match status" value="1"/>
</dbReference>
<dbReference type="OrthoDB" id="5181013at2"/>